<comment type="caution">
    <text evidence="2">The sequence shown here is derived from an EMBL/GenBank/DDBJ whole genome shotgun (WGS) entry which is preliminary data.</text>
</comment>
<evidence type="ECO:0000256" key="1">
    <source>
        <dbReference type="SAM" id="MobiDB-lite"/>
    </source>
</evidence>
<accession>A0A6G1CDA7</accession>
<sequence>MEEGDLGHRKGVEAEEAWVGNGCLGRLVPMWPGLWADSVGPGEKARRRNKGRPRPSLVEPREMRRGGCV</sequence>
<dbReference type="EMBL" id="SPHZ02000009">
    <property type="protein sequence ID" value="KAF0898130.1"/>
    <property type="molecule type" value="Genomic_DNA"/>
</dbReference>
<feature type="compositionally biased region" description="Basic and acidic residues" evidence="1">
    <location>
        <begin position="59"/>
        <end position="69"/>
    </location>
</feature>
<dbReference type="AlphaFoldDB" id="A0A6G1CDA7"/>
<reference evidence="2 3" key="1">
    <citation type="submission" date="2019-11" db="EMBL/GenBank/DDBJ databases">
        <title>Whole genome sequence of Oryza granulata.</title>
        <authorList>
            <person name="Li W."/>
        </authorList>
    </citation>
    <scope>NUCLEOTIDE SEQUENCE [LARGE SCALE GENOMIC DNA]</scope>
    <source>
        <strain evidence="3">cv. Menghai</strain>
        <tissue evidence="2">Leaf</tissue>
    </source>
</reference>
<evidence type="ECO:0008006" key="4">
    <source>
        <dbReference type="Google" id="ProtNLM"/>
    </source>
</evidence>
<keyword evidence="3" id="KW-1185">Reference proteome</keyword>
<gene>
    <name evidence="2" type="ORF">E2562_001778</name>
</gene>
<evidence type="ECO:0000313" key="3">
    <source>
        <dbReference type="Proteomes" id="UP000479710"/>
    </source>
</evidence>
<organism evidence="2 3">
    <name type="scientific">Oryza meyeriana var. granulata</name>
    <dbReference type="NCBI Taxonomy" id="110450"/>
    <lineage>
        <taxon>Eukaryota</taxon>
        <taxon>Viridiplantae</taxon>
        <taxon>Streptophyta</taxon>
        <taxon>Embryophyta</taxon>
        <taxon>Tracheophyta</taxon>
        <taxon>Spermatophyta</taxon>
        <taxon>Magnoliopsida</taxon>
        <taxon>Liliopsida</taxon>
        <taxon>Poales</taxon>
        <taxon>Poaceae</taxon>
        <taxon>BOP clade</taxon>
        <taxon>Oryzoideae</taxon>
        <taxon>Oryzeae</taxon>
        <taxon>Oryzinae</taxon>
        <taxon>Oryza</taxon>
        <taxon>Oryza meyeriana</taxon>
    </lineage>
</organism>
<feature type="region of interest" description="Disordered" evidence="1">
    <location>
        <begin position="36"/>
        <end position="69"/>
    </location>
</feature>
<dbReference type="Proteomes" id="UP000479710">
    <property type="component" value="Unassembled WGS sequence"/>
</dbReference>
<name>A0A6G1CDA7_9ORYZ</name>
<proteinExistence type="predicted"/>
<protein>
    <recommendedName>
        <fullName evidence="4">DUF834 domain-containing protein</fullName>
    </recommendedName>
</protein>
<evidence type="ECO:0000313" key="2">
    <source>
        <dbReference type="EMBL" id="KAF0898130.1"/>
    </source>
</evidence>